<gene>
    <name evidence="2" type="ORF">Afe05nite_16410</name>
</gene>
<name>A0A919J3A4_9ACTN</name>
<evidence type="ECO:0000313" key="2">
    <source>
        <dbReference type="EMBL" id="GIE09801.1"/>
    </source>
</evidence>
<dbReference type="AlphaFoldDB" id="A0A919J3A4"/>
<keyword evidence="3" id="KW-1185">Reference proteome</keyword>
<sequence>MPDGFAADSRQIRAHAAKIDEIQERFTAILGASRAISQDDEAYGRLCGWMSAVLERRHERQDELIAYVRENLRLAAEALIETGNDYDRSDDGAADRLRRAGGL</sequence>
<protein>
    <recommendedName>
        <fullName evidence="4">Excreted virulence factor EspC (Type VII ESX diderm)</fullName>
    </recommendedName>
</protein>
<feature type="region of interest" description="Disordered" evidence="1">
    <location>
        <begin position="84"/>
        <end position="103"/>
    </location>
</feature>
<accession>A0A919J3A4</accession>
<organism evidence="2 3">
    <name type="scientific">Paractinoplanes ferrugineus</name>
    <dbReference type="NCBI Taxonomy" id="113564"/>
    <lineage>
        <taxon>Bacteria</taxon>
        <taxon>Bacillati</taxon>
        <taxon>Actinomycetota</taxon>
        <taxon>Actinomycetes</taxon>
        <taxon>Micromonosporales</taxon>
        <taxon>Micromonosporaceae</taxon>
        <taxon>Paractinoplanes</taxon>
    </lineage>
</organism>
<evidence type="ECO:0000313" key="3">
    <source>
        <dbReference type="Proteomes" id="UP000598174"/>
    </source>
</evidence>
<dbReference type="RefSeq" id="WP_203816391.1">
    <property type="nucleotide sequence ID" value="NZ_BAAABP010000007.1"/>
</dbReference>
<evidence type="ECO:0008006" key="4">
    <source>
        <dbReference type="Google" id="ProtNLM"/>
    </source>
</evidence>
<proteinExistence type="predicted"/>
<dbReference type="Proteomes" id="UP000598174">
    <property type="component" value="Unassembled WGS sequence"/>
</dbReference>
<reference evidence="2" key="1">
    <citation type="submission" date="2021-01" db="EMBL/GenBank/DDBJ databases">
        <title>Whole genome shotgun sequence of Actinoplanes ferrugineus NBRC 15555.</title>
        <authorList>
            <person name="Komaki H."/>
            <person name="Tamura T."/>
        </authorList>
    </citation>
    <scope>NUCLEOTIDE SEQUENCE</scope>
    <source>
        <strain evidence="2">NBRC 15555</strain>
    </source>
</reference>
<dbReference type="EMBL" id="BOMM01000012">
    <property type="protein sequence ID" value="GIE09801.1"/>
    <property type="molecule type" value="Genomic_DNA"/>
</dbReference>
<feature type="compositionally biased region" description="Basic and acidic residues" evidence="1">
    <location>
        <begin position="85"/>
        <end position="103"/>
    </location>
</feature>
<evidence type="ECO:0000256" key="1">
    <source>
        <dbReference type="SAM" id="MobiDB-lite"/>
    </source>
</evidence>
<comment type="caution">
    <text evidence="2">The sequence shown here is derived from an EMBL/GenBank/DDBJ whole genome shotgun (WGS) entry which is preliminary data.</text>
</comment>